<reference evidence="4" key="1">
    <citation type="submission" date="2021-04" db="EMBL/GenBank/DDBJ databases">
        <title>Sinoanaerobacter chloroacetimidivorans sp. nov., an obligate anaerobic bacterium isolated from anaerobic sludge.</title>
        <authorList>
            <person name="Bao Y."/>
        </authorList>
    </citation>
    <scope>NUCLEOTIDE SEQUENCE</scope>
    <source>
        <strain evidence="4">BAD-6</strain>
    </source>
</reference>
<keyword evidence="2" id="KW-0812">Transmembrane</keyword>
<proteinExistence type="predicted"/>
<dbReference type="AlphaFoldDB" id="A0A8J8B295"/>
<evidence type="ECO:0000259" key="3">
    <source>
        <dbReference type="Pfam" id="PF23750"/>
    </source>
</evidence>
<keyword evidence="5" id="KW-1185">Reference proteome</keyword>
<evidence type="ECO:0000313" key="4">
    <source>
        <dbReference type="EMBL" id="MBR0598492.1"/>
    </source>
</evidence>
<feature type="domain" description="Anti-sigma factor RsgI-like middle" evidence="3">
    <location>
        <begin position="82"/>
        <end position="213"/>
    </location>
</feature>
<evidence type="ECO:0000256" key="2">
    <source>
        <dbReference type="SAM" id="Phobius"/>
    </source>
</evidence>
<organism evidence="4 5">
    <name type="scientific">Sinanaerobacter chloroacetimidivorans</name>
    <dbReference type="NCBI Taxonomy" id="2818044"/>
    <lineage>
        <taxon>Bacteria</taxon>
        <taxon>Bacillati</taxon>
        <taxon>Bacillota</taxon>
        <taxon>Clostridia</taxon>
        <taxon>Peptostreptococcales</taxon>
        <taxon>Anaerovoracaceae</taxon>
        <taxon>Sinanaerobacter</taxon>
    </lineage>
</organism>
<feature type="transmembrane region" description="Helical" evidence="2">
    <location>
        <begin position="56"/>
        <end position="77"/>
    </location>
</feature>
<feature type="compositionally biased region" description="Polar residues" evidence="1">
    <location>
        <begin position="282"/>
        <end position="294"/>
    </location>
</feature>
<dbReference type="Pfam" id="PF23750">
    <property type="entry name" value="RsgI_M"/>
    <property type="match status" value="1"/>
</dbReference>
<reference evidence="4" key="2">
    <citation type="submission" date="2021-04" db="EMBL/GenBank/DDBJ databases">
        <authorList>
            <person name="Liu J."/>
        </authorList>
    </citation>
    <scope>NUCLEOTIDE SEQUENCE</scope>
    <source>
        <strain evidence="4">BAD-6</strain>
    </source>
</reference>
<dbReference type="InterPro" id="IPR055431">
    <property type="entry name" value="RsgI_M"/>
</dbReference>
<accession>A0A8J8B295</accession>
<keyword evidence="2" id="KW-0472">Membrane</keyword>
<evidence type="ECO:0000256" key="1">
    <source>
        <dbReference type="SAM" id="MobiDB-lite"/>
    </source>
</evidence>
<dbReference type="RefSeq" id="WP_227018616.1">
    <property type="nucleotide sequence ID" value="NZ_JAGSND010000007.1"/>
</dbReference>
<dbReference type="Proteomes" id="UP000675664">
    <property type="component" value="Unassembled WGS sequence"/>
</dbReference>
<feature type="compositionally biased region" description="Low complexity" evidence="1">
    <location>
        <begin position="374"/>
        <end position="389"/>
    </location>
</feature>
<dbReference type="EMBL" id="JAGSND010000007">
    <property type="protein sequence ID" value="MBR0598492.1"/>
    <property type="molecule type" value="Genomic_DNA"/>
</dbReference>
<feature type="region of interest" description="Disordered" evidence="1">
    <location>
        <begin position="282"/>
        <end position="402"/>
    </location>
</feature>
<feature type="compositionally biased region" description="Polar residues" evidence="1">
    <location>
        <begin position="314"/>
        <end position="373"/>
    </location>
</feature>
<protein>
    <recommendedName>
        <fullName evidence="3">Anti-sigma factor RsgI-like middle domain-containing protein</fullName>
    </recommendedName>
</protein>
<keyword evidence="2" id="KW-1133">Transmembrane helix</keyword>
<name>A0A8J8B295_9FIRM</name>
<sequence length="402" mass="44697">MERIIRYFDQIKADEELKEKTKSYIRERIAAENEKNDSLTSNPYSSKKRKYTLRRWSLAALSIAACLIIMIGGYAYYKTPINYISLDINPSVELGLNRFGRVIETEAINADGNSLLNGTKILNMSADDAIEELSLKAEEKGYIRDDGSTVIAVTALSKQYNEAAKIRDQADKTLRTMISKGTLNAIVYTDSADLLLRTEARGFGLSPGKYKLILLLQSLDSGVEIDQYRNTRITDILVKANELLQQNDNTGSGRYEWNYEMIKEAAEQIWGINGNIIREQNTEQNQNRSSSPSAVEQDQEQNQNQNGYIRQPNAIDQNNGSVNIEQEPGANQDQSQNQATSSSGVGQEQTYNQNQMTSQPTEGQGQSNQQDVNSGSGQEKTTSSGQSSGETGGNQDNKQKPN</sequence>
<comment type="caution">
    <text evidence="4">The sequence shown here is derived from an EMBL/GenBank/DDBJ whole genome shotgun (WGS) entry which is preliminary data.</text>
</comment>
<gene>
    <name evidence="4" type="ORF">KCX82_11435</name>
</gene>
<evidence type="ECO:0000313" key="5">
    <source>
        <dbReference type="Proteomes" id="UP000675664"/>
    </source>
</evidence>